<dbReference type="EMBL" id="CABDUW010001734">
    <property type="protein sequence ID" value="VTJ83598.1"/>
    <property type="molecule type" value="Genomic_DNA"/>
</dbReference>
<feature type="region of interest" description="Disordered" evidence="1">
    <location>
        <begin position="1"/>
        <end position="103"/>
    </location>
</feature>
<dbReference type="Proteomes" id="UP000335636">
    <property type="component" value="Unassembled WGS sequence"/>
</dbReference>
<proteinExistence type="predicted"/>
<comment type="caution">
    <text evidence="2">The sequence shown here is derived from an EMBL/GenBank/DDBJ whole genome shotgun (WGS) entry which is preliminary data.</text>
</comment>
<dbReference type="AlphaFoldDB" id="A0A5E4CNX5"/>
<accession>A0A5E4CNX5</accession>
<keyword evidence="3" id="KW-1185">Reference proteome</keyword>
<gene>
    <name evidence="2" type="ORF">MONAX_5E013628</name>
</gene>
<evidence type="ECO:0000256" key="1">
    <source>
        <dbReference type="SAM" id="MobiDB-lite"/>
    </source>
</evidence>
<feature type="compositionally biased region" description="Basic and acidic residues" evidence="1">
    <location>
        <begin position="8"/>
        <end position="23"/>
    </location>
</feature>
<evidence type="ECO:0000313" key="3">
    <source>
        <dbReference type="Proteomes" id="UP000335636"/>
    </source>
</evidence>
<organism evidence="2 3">
    <name type="scientific">Marmota monax</name>
    <name type="common">Woodchuck</name>
    <dbReference type="NCBI Taxonomy" id="9995"/>
    <lineage>
        <taxon>Eukaryota</taxon>
        <taxon>Metazoa</taxon>
        <taxon>Chordata</taxon>
        <taxon>Craniata</taxon>
        <taxon>Vertebrata</taxon>
        <taxon>Euteleostomi</taxon>
        <taxon>Mammalia</taxon>
        <taxon>Eutheria</taxon>
        <taxon>Euarchontoglires</taxon>
        <taxon>Glires</taxon>
        <taxon>Rodentia</taxon>
        <taxon>Sciuromorpha</taxon>
        <taxon>Sciuridae</taxon>
        <taxon>Xerinae</taxon>
        <taxon>Marmotini</taxon>
        <taxon>Marmota</taxon>
    </lineage>
</organism>
<sequence>MAGTKIKFTHEKSKSRKGQERVRGVGRPKRERPPAAGRPGSSRRPGPRGQRRGAEEGGLLRSPRGGGRGALRAVGGSDGRGTSADEQRRESELSLPAPEPRLS</sequence>
<feature type="compositionally biased region" description="Basic and acidic residues" evidence="1">
    <location>
        <begin position="83"/>
        <end position="92"/>
    </location>
</feature>
<feature type="compositionally biased region" description="Low complexity" evidence="1">
    <location>
        <begin position="34"/>
        <end position="44"/>
    </location>
</feature>
<reference evidence="2" key="1">
    <citation type="submission" date="2019-04" db="EMBL/GenBank/DDBJ databases">
        <authorList>
            <person name="Alioto T."/>
            <person name="Alioto T."/>
        </authorList>
    </citation>
    <scope>NUCLEOTIDE SEQUENCE [LARGE SCALE GENOMIC DNA]</scope>
</reference>
<name>A0A5E4CNX5_MARMO</name>
<evidence type="ECO:0000313" key="2">
    <source>
        <dbReference type="EMBL" id="VTJ83598.1"/>
    </source>
</evidence>
<protein>
    <submittedName>
        <fullName evidence="2">Uncharacterized protein</fullName>
    </submittedName>
</protein>